<protein>
    <submittedName>
        <fullName evidence="2">Uncharacterized protein</fullName>
    </submittedName>
</protein>
<comment type="caution">
    <text evidence="2">The sequence shown here is derived from an EMBL/GenBank/DDBJ whole genome shotgun (WGS) entry which is preliminary data.</text>
</comment>
<accession>A0ABX5FHM0</accession>
<dbReference type="GeneID" id="95753704"/>
<keyword evidence="1" id="KW-1133">Transmembrane helix</keyword>
<name>A0ABX5FHM0_9BACL</name>
<evidence type="ECO:0000313" key="3">
    <source>
        <dbReference type="Proteomes" id="UP000241645"/>
    </source>
</evidence>
<evidence type="ECO:0000313" key="2">
    <source>
        <dbReference type="EMBL" id="PSK04160.1"/>
    </source>
</evidence>
<dbReference type="Proteomes" id="UP000241645">
    <property type="component" value="Unassembled WGS sequence"/>
</dbReference>
<proteinExistence type="predicted"/>
<dbReference type="EMBL" id="PXZO01000060">
    <property type="protein sequence ID" value="PSK04160.1"/>
    <property type="molecule type" value="Genomic_DNA"/>
</dbReference>
<reference evidence="2 3" key="1">
    <citation type="submission" date="2018-03" db="EMBL/GenBank/DDBJ databases">
        <title>Brevisbacillus phylogenomics.</title>
        <authorList>
            <person name="Dunlap C."/>
        </authorList>
    </citation>
    <scope>NUCLEOTIDE SEQUENCE [LARGE SCALE GENOMIC DNA]</scope>
    <source>
        <strain evidence="2 3">NRRL B-41110</strain>
    </source>
</reference>
<feature type="transmembrane region" description="Helical" evidence="1">
    <location>
        <begin position="95"/>
        <end position="114"/>
    </location>
</feature>
<dbReference type="RefSeq" id="WP_106836247.1">
    <property type="nucleotide sequence ID" value="NZ_JARMEW010000044.1"/>
</dbReference>
<sequence>MKSLLKMMIGLVFAFWFFILWACKSLLSNDTPITISTWDTILFSFSYLVSTVVALIYVRFTPNGKIHIFLSIPTLLWGLSTAQVFTHQYHPYDTLMSVIGLLGSGAIMFFSILMQRKSPNFT</sequence>
<keyword evidence="3" id="KW-1185">Reference proteome</keyword>
<evidence type="ECO:0000256" key="1">
    <source>
        <dbReference type="SAM" id="Phobius"/>
    </source>
</evidence>
<keyword evidence="1" id="KW-0812">Transmembrane</keyword>
<organism evidence="2 3">
    <name type="scientific">Brevibacillus porteri</name>
    <dbReference type="NCBI Taxonomy" id="2126350"/>
    <lineage>
        <taxon>Bacteria</taxon>
        <taxon>Bacillati</taxon>
        <taxon>Bacillota</taxon>
        <taxon>Bacilli</taxon>
        <taxon>Bacillales</taxon>
        <taxon>Paenibacillaceae</taxon>
        <taxon>Brevibacillus</taxon>
    </lineage>
</organism>
<feature type="transmembrane region" description="Helical" evidence="1">
    <location>
        <begin position="41"/>
        <end position="60"/>
    </location>
</feature>
<keyword evidence="1" id="KW-0472">Membrane</keyword>
<feature type="transmembrane region" description="Helical" evidence="1">
    <location>
        <begin position="67"/>
        <end position="89"/>
    </location>
</feature>
<gene>
    <name evidence="2" type="ORF">C7R92_26820</name>
</gene>